<dbReference type="GO" id="GO:0007131">
    <property type="term" value="P:reciprocal meiotic recombination"/>
    <property type="evidence" value="ECO:0007669"/>
    <property type="project" value="TreeGrafter"/>
</dbReference>
<accession>A0A0C3HNQ5</accession>
<dbReference type="PANTHER" id="PTHR45991:SF1">
    <property type="entry name" value="PACHYTENE CHECKPOINT PROTEIN 2 HOMOLOG"/>
    <property type="match status" value="1"/>
</dbReference>
<dbReference type="GO" id="GO:0005524">
    <property type="term" value="F:ATP binding"/>
    <property type="evidence" value="ECO:0007669"/>
    <property type="project" value="UniProtKB-KW"/>
</dbReference>
<evidence type="ECO:0000313" key="6">
    <source>
        <dbReference type="Proteomes" id="UP000054321"/>
    </source>
</evidence>
<dbReference type="STRING" id="913774.A0A0C3HNQ5"/>
<name>A0A0C3HNQ5_OIDMZ</name>
<sequence length="467" mass="52784">MFVEARIRDNVDLSADETKWIQDALEDLLSSPSQTFDLGEDILANQNRALLLLGHSHEAVERKVHSLKVVDYSGPKMGAICHSSDEVRIKVQTYKLYKTAESSEGLHQAEITPMPHIKFDRQWNELVFEKDFKGGLIRLMENMLRFSRNPEKRPELNPLILIHGPPGTGKTALAQGLAQKISIRLNRTFKRTKFIQIKTAAILSRFYSQSARQVSDIFTAIEEICDEDREQFVCILIDEVECIASSRESSMHGEVQDSLRVTNALLTGLDRTKTHSNIVLLCTSNMPDCLDSAFIDRCGIKLEVDFPRPPAQYEILRGRVQSLINNRHIVTNTSIPPYRDAKLEFDAEKTLPGSRLLGIVALINSVDSASSERNISGRTLAQLPGKAILCYLEDDECDLESAFRFMEKSILAENEQGMQKRGSETKDMTQVEREYIGLPGQKEGNERVSKHGWDVDRVLRSPCSHRN</sequence>
<evidence type="ECO:0000256" key="1">
    <source>
        <dbReference type="ARBA" id="ARBA00022741"/>
    </source>
</evidence>
<evidence type="ECO:0000313" key="5">
    <source>
        <dbReference type="EMBL" id="KIN03952.1"/>
    </source>
</evidence>
<reference evidence="6" key="2">
    <citation type="submission" date="2015-01" db="EMBL/GenBank/DDBJ databases">
        <title>Evolutionary Origins and Diversification of the Mycorrhizal Mutualists.</title>
        <authorList>
            <consortium name="DOE Joint Genome Institute"/>
            <consortium name="Mycorrhizal Genomics Consortium"/>
            <person name="Kohler A."/>
            <person name="Kuo A."/>
            <person name="Nagy L.G."/>
            <person name="Floudas D."/>
            <person name="Copeland A."/>
            <person name="Barry K.W."/>
            <person name="Cichocki N."/>
            <person name="Veneault-Fourrey C."/>
            <person name="LaButti K."/>
            <person name="Lindquist E.A."/>
            <person name="Lipzen A."/>
            <person name="Lundell T."/>
            <person name="Morin E."/>
            <person name="Murat C."/>
            <person name="Riley R."/>
            <person name="Ohm R."/>
            <person name="Sun H."/>
            <person name="Tunlid A."/>
            <person name="Henrissat B."/>
            <person name="Grigoriev I.V."/>
            <person name="Hibbett D.S."/>
            <person name="Martin F."/>
        </authorList>
    </citation>
    <scope>NUCLEOTIDE SEQUENCE [LARGE SCALE GENOMIC DNA]</scope>
    <source>
        <strain evidence="6">Zn</strain>
    </source>
</reference>
<dbReference type="InterPro" id="IPR003960">
    <property type="entry name" value="ATPase_AAA_CS"/>
</dbReference>
<evidence type="ECO:0000256" key="2">
    <source>
        <dbReference type="ARBA" id="ARBA00022840"/>
    </source>
</evidence>
<organism evidence="5 6">
    <name type="scientific">Oidiodendron maius (strain Zn)</name>
    <dbReference type="NCBI Taxonomy" id="913774"/>
    <lineage>
        <taxon>Eukaryota</taxon>
        <taxon>Fungi</taxon>
        <taxon>Dikarya</taxon>
        <taxon>Ascomycota</taxon>
        <taxon>Pezizomycotina</taxon>
        <taxon>Leotiomycetes</taxon>
        <taxon>Leotiomycetes incertae sedis</taxon>
        <taxon>Myxotrichaceae</taxon>
        <taxon>Oidiodendron</taxon>
    </lineage>
</organism>
<evidence type="ECO:0000256" key="3">
    <source>
        <dbReference type="RuleBase" id="RU003651"/>
    </source>
</evidence>
<keyword evidence="6" id="KW-1185">Reference proteome</keyword>
<dbReference type="GO" id="GO:0005694">
    <property type="term" value="C:chromosome"/>
    <property type="evidence" value="ECO:0007669"/>
    <property type="project" value="TreeGrafter"/>
</dbReference>
<dbReference type="GO" id="GO:0005634">
    <property type="term" value="C:nucleus"/>
    <property type="evidence" value="ECO:0007669"/>
    <property type="project" value="TreeGrafter"/>
</dbReference>
<dbReference type="Proteomes" id="UP000054321">
    <property type="component" value="Unassembled WGS sequence"/>
</dbReference>
<dbReference type="InterPro" id="IPR003959">
    <property type="entry name" value="ATPase_AAA_core"/>
</dbReference>
<dbReference type="InterPro" id="IPR003593">
    <property type="entry name" value="AAA+_ATPase"/>
</dbReference>
<dbReference type="InterPro" id="IPR044539">
    <property type="entry name" value="Pch2-like"/>
</dbReference>
<keyword evidence="2 3" id="KW-0067">ATP-binding</keyword>
<dbReference type="GO" id="GO:0051598">
    <property type="term" value="P:meiotic recombination checkpoint signaling"/>
    <property type="evidence" value="ECO:0007669"/>
    <property type="project" value="TreeGrafter"/>
</dbReference>
<dbReference type="PANTHER" id="PTHR45991">
    <property type="entry name" value="PACHYTENE CHECKPOINT PROTEIN 2"/>
    <property type="match status" value="1"/>
</dbReference>
<dbReference type="OrthoDB" id="5925at2759"/>
<dbReference type="InParanoid" id="A0A0C3HNQ5"/>
<comment type="similarity">
    <text evidence="3">Belongs to the AAA ATPase family.</text>
</comment>
<dbReference type="HOGENOM" id="CLU_028208_1_0_1"/>
<dbReference type="PROSITE" id="PS00674">
    <property type="entry name" value="AAA"/>
    <property type="match status" value="1"/>
</dbReference>
<dbReference type="InterPro" id="IPR027417">
    <property type="entry name" value="P-loop_NTPase"/>
</dbReference>
<dbReference type="SUPFAM" id="SSF52540">
    <property type="entry name" value="P-loop containing nucleoside triphosphate hydrolases"/>
    <property type="match status" value="1"/>
</dbReference>
<dbReference type="AlphaFoldDB" id="A0A0C3HNQ5"/>
<dbReference type="Pfam" id="PF00004">
    <property type="entry name" value="AAA"/>
    <property type="match status" value="1"/>
</dbReference>
<feature type="domain" description="AAA+ ATPase" evidence="4">
    <location>
        <begin position="156"/>
        <end position="304"/>
    </location>
</feature>
<dbReference type="GO" id="GO:0016887">
    <property type="term" value="F:ATP hydrolysis activity"/>
    <property type="evidence" value="ECO:0007669"/>
    <property type="project" value="InterPro"/>
</dbReference>
<gene>
    <name evidence="5" type="ORF">OIDMADRAFT_26586</name>
</gene>
<dbReference type="Gene3D" id="3.40.50.300">
    <property type="entry name" value="P-loop containing nucleotide triphosphate hydrolases"/>
    <property type="match status" value="1"/>
</dbReference>
<keyword evidence="1 3" id="KW-0547">Nucleotide-binding</keyword>
<dbReference type="EMBL" id="KN832873">
    <property type="protein sequence ID" value="KIN03952.1"/>
    <property type="molecule type" value="Genomic_DNA"/>
</dbReference>
<proteinExistence type="inferred from homology"/>
<protein>
    <recommendedName>
        <fullName evidence="4">AAA+ ATPase domain-containing protein</fullName>
    </recommendedName>
</protein>
<dbReference type="FunCoup" id="A0A0C3HNQ5">
    <property type="interactions" value="633"/>
</dbReference>
<dbReference type="SMART" id="SM00382">
    <property type="entry name" value="AAA"/>
    <property type="match status" value="1"/>
</dbReference>
<evidence type="ECO:0000259" key="4">
    <source>
        <dbReference type="SMART" id="SM00382"/>
    </source>
</evidence>
<reference evidence="5 6" key="1">
    <citation type="submission" date="2014-04" db="EMBL/GenBank/DDBJ databases">
        <authorList>
            <consortium name="DOE Joint Genome Institute"/>
            <person name="Kuo A."/>
            <person name="Martino E."/>
            <person name="Perotto S."/>
            <person name="Kohler A."/>
            <person name="Nagy L.G."/>
            <person name="Floudas D."/>
            <person name="Copeland A."/>
            <person name="Barry K.W."/>
            <person name="Cichocki N."/>
            <person name="Veneault-Fourrey C."/>
            <person name="LaButti K."/>
            <person name="Lindquist E.A."/>
            <person name="Lipzen A."/>
            <person name="Lundell T."/>
            <person name="Morin E."/>
            <person name="Murat C."/>
            <person name="Sun H."/>
            <person name="Tunlid A."/>
            <person name="Henrissat B."/>
            <person name="Grigoriev I.V."/>
            <person name="Hibbett D.S."/>
            <person name="Martin F."/>
            <person name="Nordberg H.P."/>
            <person name="Cantor M.N."/>
            <person name="Hua S.X."/>
        </authorList>
    </citation>
    <scope>NUCLEOTIDE SEQUENCE [LARGE SCALE GENOMIC DNA]</scope>
    <source>
        <strain evidence="5 6">Zn</strain>
    </source>
</reference>